<gene>
    <name evidence="1" type="ORF">M132T_07300</name>
</gene>
<reference evidence="1" key="1">
    <citation type="submission" date="2019-08" db="EMBL/GenBank/DDBJ databases">
        <title>Marinilactibacillus psychrotolerans M13-2T whole genome sequencing project.</title>
        <authorList>
            <person name="Ishikawa M."/>
            <person name="Suzuki T."/>
            <person name="Matsutani M."/>
        </authorList>
    </citation>
    <scope>NUCLEOTIDE SEQUENCE</scope>
    <source>
        <strain evidence="1">M13-2T</strain>
    </source>
</reference>
<protein>
    <recommendedName>
        <fullName evidence="3">HEAT repeat domain-containing protein</fullName>
    </recommendedName>
</protein>
<dbReference type="Proteomes" id="UP000887127">
    <property type="component" value="Unassembled WGS sequence"/>
</dbReference>
<dbReference type="AlphaFoldDB" id="A0AAV3WTB5"/>
<evidence type="ECO:0000313" key="1">
    <source>
        <dbReference type="EMBL" id="GEQ35222.1"/>
    </source>
</evidence>
<comment type="caution">
    <text evidence="1">The sequence shown here is derived from an EMBL/GenBank/DDBJ whole genome shotgun (WGS) entry which is preliminary data.</text>
</comment>
<evidence type="ECO:0008006" key="3">
    <source>
        <dbReference type="Google" id="ProtNLM"/>
    </source>
</evidence>
<dbReference type="InterPro" id="IPR016024">
    <property type="entry name" value="ARM-type_fold"/>
</dbReference>
<dbReference type="EMBL" id="BKBI01000004">
    <property type="protein sequence ID" value="GEQ35222.1"/>
    <property type="molecule type" value="Genomic_DNA"/>
</dbReference>
<proteinExistence type="predicted"/>
<evidence type="ECO:0000313" key="2">
    <source>
        <dbReference type="Proteomes" id="UP000887127"/>
    </source>
</evidence>
<dbReference type="RefSeq" id="WP_091763053.1">
    <property type="nucleotide sequence ID" value="NZ_BJVX01000005.1"/>
</dbReference>
<accession>A0AAV3WTB5</accession>
<organism evidence="1 2">
    <name type="scientific">Marinilactibacillus psychrotolerans</name>
    <dbReference type="NCBI Taxonomy" id="191770"/>
    <lineage>
        <taxon>Bacteria</taxon>
        <taxon>Bacillati</taxon>
        <taxon>Bacillota</taxon>
        <taxon>Bacilli</taxon>
        <taxon>Lactobacillales</taxon>
        <taxon>Carnobacteriaceae</taxon>
        <taxon>Marinilactibacillus</taxon>
    </lineage>
</organism>
<dbReference type="SUPFAM" id="SSF48371">
    <property type="entry name" value="ARM repeat"/>
    <property type="match status" value="1"/>
</dbReference>
<dbReference type="GeneID" id="96911039"/>
<name>A0AAV3WTB5_9LACT</name>
<sequence>MDAETKMLVQLADEEDWETRNKAFLLLIEAVNKKVDWAYEVWDKLVDDLSSSNMELRLRAGQLLSYLAISDSEQRILEIFPEIWDITYDLDYESSLDLFQSTWKIGLAGAEQKNILFQAYEERFQETLKDSENNNELVRFYILKNLMKLYEQLQDKKTENLIQKLLYLESENRYKVNCQVYIQTYISR</sequence>